<feature type="transmembrane region" description="Helical" evidence="1">
    <location>
        <begin position="21"/>
        <end position="45"/>
    </location>
</feature>
<comment type="caution">
    <text evidence="2">The sequence shown here is derived from an EMBL/GenBank/DDBJ whole genome shotgun (WGS) entry which is preliminary data.</text>
</comment>
<gene>
    <name evidence="2" type="ORF">MGMO_35c00240</name>
</gene>
<dbReference type="eggNOG" id="ENOG5031U3X">
    <property type="taxonomic scope" value="Bacteria"/>
</dbReference>
<dbReference type="AlphaFoldDB" id="V5C8T6"/>
<name>V5C8T6_9GAMM</name>
<dbReference type="EMBL" id="AYLO01000034">
    <property type="protein sequence ID" value="ESS73128.1"/>
    <property type="molecule type" value="Genomic_DNA"/>
</dbReference>
<feature type="transmembrane region" description="Helical" evidence="1">
    <location>
        <begin position="271"/>
        <end position="290"/>
    </location>
</feature>
<keyword evidence="3" id="KW-1185">Reference proteome</keyword>
<evidence type="ECO:0000313" key="2">
    <source>
        <dbReference type="EMBL" id="ESS73128.1"/>
    </source>
</evidence>
<dbReference type="OrthoDB" id="6811319at2"/>
<evidence type="ECO:0008006" key="4">
    <source>
        <dbReference type="Google" id="ProtNLM"/>
    </source>
</evidence>
<keyword evidence="1" id="KW-1133">Transmembrane helix</keyword>
<reference evidence="2 3" key="1">
    <citation type="journal article" date="2013" name="Genome Announc.">
        <title>Draft Genome Sequence of the Methanotrophic Gammaproteobacterium Methyloglobulus morosus DSM 22980 Strain KoM1.</title>
        <authorList>
            <person name="Poehlein A."/>
            <person name="Deutzmann J.S."/>
            <person name="Daniel R."/>
            <person name="Simeonova D.D."/>
        </authorList>
    </citation>
    <scope>NUCLEOTIDE SEQUENCE [LARGE SCALE GENOMIC DNA]</scope>
    <source>
        <strain evidence="2 3">KoM1</strain>
    </source>
</reference>
<sequence>MSASSVSIHDSLCDQKQAVSFRLLLGLYGIIPVCLILQCLDHWLWQDYLRNNLPSSPYHFVLFQILFGTPHIIASNILLVSNKDYLVHYRKHIALMTVAIVIGYVLGNMLLPYRLLYVFVAAWTVYHVLKQQYGIARGVCQLPESAFKLLLALSVAAGVAIYLSIFLRSSLTAEQVYWIKHIAALGCLLLVSAAFVCQHFVVTSFGLWFYWSNVFLVLASFYLFLQQHYFMAILVPRFVHDATAYVFYVTHDYNKHQHNPQNIIYRYAGRCGIHLFLVLPCLSFSLAFLLQAYGDYLANLITQYLLGTEFYKVVTLGFLGYLALMHYYMEGLTWQKDSPYRKFIAFSK</sequence>
<dbReference type="RefSeq" id="WP_023493872.1">
    <property type="nucleotide sequence ID" value="NZ_AYLO01000034.1"/>
</dbReference>
<feature type="transmembrane region" description="Helical" evidence="1">
    <location>
        <begin position="179"/>
        <end position="201"/>
    </location>
</feature>
<dbReference type="PATRIC" id="fig|1116472.3.peg.1009"/>
<keyword evidence="1" id="KW-0472">Membrane</keyword>
<dbReference type="Proteomes" id="UP000017842">
    <property type="component" value="Unassembled WGS sequence"/>
</dbReference>
<feature type="transmembrane region" description="Helical" evidence="1">
    <location>
        <begin position="146"/>
        <end position="167"/>
    </location>
</feature>
<evidence type="ECO:0000313" key="3">
    <source>
        <dbReference type="Proteomes" id="UP000017842"/>
    </source>
</evidence>
<organism evidence="2 3">
    <name type="scientific">Methyloglobulus morosus KoM1</name>
    <dbReference type="NCBI Taxonomy" id="1116472"/>
    <lineage>
        <taxon>Bacteria</taxon>
        <taxon>Pseudomonadati</taxon>
        <taxon>Pseudomonadota</taxon>
        <taxon>Gammaproteobacteria</taxon>
        <taxon>Methylococcales</taxon>
        <taxon>Methylococcaceae</taxon>
        <taxon>Methyloglobulus</taxon>
    </lineage>
</organism>
<feature type="transmembrane region" description="Helical" evidence="1">
    <location>
        <begin position="310"/>
        <end position="329"/>
    </location>
</feature>
<accession>V5C8T6</accession>
<evidence type="ECO:0000256" key="1">
    <source>
        <dbReference type="SAM" id="Phobius"/>
    </source>
</evidence>
<proteinExistence type="predicted"/>
<feature type="transmembrane region" description="Helical" evidence="1">
    <location>
        <begin position="57"/>
        <end position="81"/>
    </location>
</feature>
<feature type="transmembrane region" description="Helical" evidence="1">
    <location>
        <begin position="93"/>
        <end position="126"/>
    </location>
</feature>
<feature type="transmembrane region" description="Helical" evidence="1">
    <location>
        <begin position="207"/>
        <end position="225"/>
    </location>
</feature>
<keyword evidence="1" id="KW-0812">Transmembrane</keyword>
<protein>
    <recommendedName>
        <fullName evidence="4">Transmembrane protein</fullName>
    </recommendedName>
</protein>